<feature type="compositionally biased region" description="Basic and acidic residues" evidence="1">
    <location>
        <begin position="31"/>
        <end position="54"/>
    </location>
</feature>
<feature type="region of interest" description="Disordered" evidence="1">
    <location>
        <begin position="31"/>
        <end position="60"/>
    </location>
</feature>
<name>A0ABP9UQV5_9BACT</name>
<evidence type="ECO:0000256" key="1">
    <source>
        <dbReference type="SAM" id="MobiDB-lite"/>
    </source>
</evidence>
<proteinExistence type="predicted"/>
<protein>
    <submittedName>
        <fullName evidence="3">Uncharacterized protein</fullName>
    </submittedName>
</protein>
<reference evidence="3 4" key="1">
    <citation type="submission" date="2024-02" db="EMBL/GenBank/DDBJ databases">
        <title>Haloferula sargassicola NBRC 104335.</title>
        <authorList>
            <person name="Ichikawa N."/>
            <person name="Katano-Makiyama Y."/>
            <person name="Hidaka K."/>
        </authorList>
    </citation>
    <scope>NUCLEOTIDE SEQUENCE [LARGE SCALE GENOMIC DNA]</scope>
    <source>
        <strain evidence="3 4">NBRC 104335</strain>
    </source>
</reference>
<accession>A0ABP9UQV5</accession>
<keyword evidence="4" id="KW-1185">Reference proteome</keyword>
<organism evidence="3 4">
    <name type="scientific">Haloferula sargassicola</name>
    <dbReference type="NCBI Taxonomy" id="490096"/>
    <lineage>
        <taxon>Bacteria</taxon>
        <taxon>Pseudomonadati</taxon>
        <taxon>Verrucomicrobiota</taxon>
        <taxon>Verrucomicrobiia</taxon>
        <taxon>Verrucomicrobiales</taxon>
        <taxon>Verrucomicrobiaceae</taxon>
        <taxon>Haloferula</taxon>
    </lineage>
</organism>
<feature type="signal peptide" evidence="2">
    <location>
        <begin position="1"/>
        <end position="29"/>
    </location>
</feature>
<dbReference type="RefSeq" id="WP_353568027.1">
    <property type="nucleotide sequence ID" value="NZ_BAABRI010000019.1"/>
</dbReference>
<evidence type="ECO:0000313" key="3">
    <source>
        <dbReference type="EMBL" id="GAA5483923.1"/>
    </source>
</evidence>
<dbReference type="Proteomes" id="UP001476282">
    <property type="component" value="Unassembled WGS sequence"/>
</dbReference>
<dbReference type="EMBL" id="BAABRI010000019">
    <property type="protein sequence ID" value="GAA5483923.1"/>
    <property type="molecule type" value="Genomic_DNA"/>
</dbReference>
<comment type="caution">
    <text evidence="3">The sequence shown here is derived from an EMBL/GenBank/DDBJ whole genome shotgun (WGS) entry which is preliminary data.</text>
</comment>
<sequence length="185" mass="19920">MKLTMKNSIKTLAASAVAIAIAGSGNLMAEEKGHEGHDHAEHGDKSHDDHDEAKAGPNGGKVIHEVEPHLEFFVTKDRKVQITALDKDGKATPIGAQSVKVMGGDRSKPTRMTLAKKGDVLVSDIAFPEGNDFPVVVQIKVTPDAKTVIEKFNLNLNDCPTCKHQEYACTCDHGGEEEGHEGHDH</sequence>
<keyword evidence="2" id="KW-0732">Signal</keyword>
<evidence type="ECO:0000313" key="4">
    <source>
        <dbReference type="Proteomes" id="UP001476282"/>
    </source>
</evidence>
<feature type="chain" id="PRO_5045236653" evidence="2">
    <location>
        <begin position="30"/>
        <end position="185"/>
    </location>
</feature>
<gene>
    <name evidence="3" type="ORF">Hsar01_03160</name>
</gene>
<evidence type="ECO:0000256" key="2">
    <source>
        <dbReference type="SAM" id="SignalP"/>
    </source>
</evidence>